<evidence type="ECO:0000256" key="8">
    <source>
        <dbReference type="ARBA" id="ARBA00022840"/>
    </source>
</evidence>
<dbReference type="SUPFAM" id="SSF48726">
    <property type="entry name" value="Immunoglobulin"/>
    <property type="match status" value="1"/>
</dbReference>
<dbReference type="PROSITE" id="PS00239">
    <property type="entry name" value="RECEPTOR_TYR_KIN_II"/>
    <property type="match status" value="1"/>
</dbReference>
<keyword evidence="30" id="KW-1185">Reference proteome</keyword>
<dbReference type="InterPro" id="IPR003599">
    <property type="entry name" value="Ig_sub"/>
</dbReference>
<keyword evidence="12" id="KW-0829">Tyrosine-protein kinase</keyword>
<dbReference type="InterPro" id="IPR036179">
    <property type="entry name" value="Ig-like_dom_sf"/>
</dbReference>
<feature type="compositionally biased region" description="Low complexity" evidence="22">
    <location>
        <begin position="944"/>
        <end position="961"/>
    </location>
</feature>
<gene>
    <name evidence="29" type="ORF">CHS0354_022480</name>
</gene>
<feature type="region of interest" description="Disordered" evidence="22">
    <location>
        <begin position="826"/>
        <end position="893"/>
    </location>
</feature>
<feature type="compositionally biased region" description="Polar residues" evidence="22">
    <location>
        <begin position="856"/>
        <end position="876"/>
    </location>
</feature>
<dbReference type="GO" id="GO:0043235">
    <property type="term" value="C:receptor complex"/>
    <property type="evidence" value="ECO:0007669"/>
    <property type="project" value="TreeGrafter"/>
</dbReference>
<dbReference type="InterPro" id="IPR000719">
    <property type="entry name" value="Prot_kinase_dom"/>
</dbReference>
<feature type="binding site" evidence="20">
    <location>
        <position position="573"/>
    </location>
    <ligand>
        <name>ATP</name>
        <dbReference type="ChEBI" id="CHEBI:30616"/>
    </ligand>
</feature>
<dbReference type="PRINTS" id="PR00109">
    <property type="entry name" value="TYRKINASE"/>
</dbReference>
<evidence type="ECO:0000256" key="2">
    <source>
        <dbReference type="ARBA" id="ARBA00022553"/>
    </source>
</evidence>
<dbReference type="InterPro" id="IPR011009">
    <property type="entry name" value="Kinase-like_dom_sf"/>
</dbReference>
<dbReference type="CDD" id="cd05048">
    <property type="entry name" value="PTKc_Ror"/>
    <property type="match status" value="1"/>
</dbReference>
<evidence type="ECO:0000256" key="4">
    <source>
        <dbReference type="ARBA" id="ARBA00022679"/>
    </source>
</evidence>
<keyword evidence="3 19" id="KW-0420">Kringle</keyword>
<keyword evidence="24" id="KW-0732">Signal</keyword>
<dbReference type="InterPro" id="IPR050122">
    <property type="entry name" value="RTK"/>
</dbReference>
<keyword evidence="14 21" id="KW-0675">Receptor</keyword>
<comment type="caution">
    <text evidence="19">Lacks conserved residue(s) required for the propagation of feature annotation.</text>
</comment>
<keyword evidence="11 23" id="KW-0472">Membrane</keyword>
<feature type="region of interest" description="Disordered" evidence="22">
    <location>
        <begin position="941"/>
        <end position="978"/>
    </location>
</feature>
<dbReference type="GO" id="GO:0017147">
    <property type="term" value="F:Wnt-protein binding"/>
    <property type="evidence" value="ECO:0007669"/>
    <property type="project" value="TreeGrafter"/>
</dbReference>
<keyword evidence="2 21" id="KW-0597">Phosphoprotein</keyword>
<feature type="chain" id="PRO_5042256675" description="Tyrosine-protein kinase receptor" evidence="24">
    <location>
        <begin position="38"/>
        <end position="1012"/>
    </location>
</feature>
<keyword evidence="6 20" id="KW-0547">Nucleotide-binding</keyword>
<dbReference type="GO" id="GO:0007169">
    <property type="term" value="P:cell surface receptor protein tyrosine kinase signaling pathway"/>
    <property type="evidence" value="ECO:0007669"/>
    <property type="project" value="InterPro"/>
</dbReference>
<organism evidence="29 30">
    <name type="scientific">Potamilus streckersoni</name>
    <dbReference type="NCBI Taxonomy" id="2493646"/>
    <lineage>
        <taxon>Eukaryota</taxon>
        <taxon>Metazoa</taxon>
        <taxon>Spiralia</taxon>
        <taxon>Lophotrochozoa</taxon>
        <taxon>Mollusca</taxon>
        <taxon>Bivalvia</taxon>
        <taxon>Autobranchia</taxon>
        <taxon>Heteroconchia</taxon>
        <taxon>Palaeoheterodonta</taxon>
        <taxon>Unionida</taxon>
        <taxon>Unionoidea</taxon>
        <taxon>Unionidae</taxon>
        <taxon>Ambleminae</taxon>
        <taxon>Lampsilini</taxon>
        <taxon>Potamilus</taxon>
    </lineage>
</organism>
<dbReference type="Gene3D" id="2.40.20.10">
    <property type="entry name" value="Plasminogen Kringle 4"/>
    <property type="match status" value="1"/>
</dbReference>
<evidence type="ECO:0000256" key="1">
    <source>
        <dbReference type="ARBA" id="ARBA00004479"/>
    </source>
</evidence>
<dbReference type="InterPro" id="IPR001245">
    <property type="entry name" value="Ser-Thr/Tyr_kinase_cat_dom"/>
</dbReference>
<dbReference type="PROSITE" id="PS00021">
    <property type="entry name" value="KRINGLE_1"/>
    <property type="match status" value="1"/>
</dbReference>
<dbReference type="SMART" id="SM00219">
    <property type="entry name" value="TyrKc"/>
    <property type="match status" value="1"/>
</dbReference>
<comment type="catalytic activity">
    <reaction evidence="18 21">
        <text>L-tyrosyl-[protein] + ATP = O-phospho-L-tyrosyl-[protein] + ADP + H(+)</text>
        <dbReference type="Rhea" id="RHEA:10596"/>
        <dbReference type="Rhea" id="RHEA-COMP:10136"/>
        <dbReference type="Rhea" id="RHEA-COMP:20101"/>
        <dbReference type="ChEBI" id="CHEBI:15378"/>
        <dbReference type="ChEBI" id="CHEBI:30616"/>
        <dbReference type="ChEBI" id="CHEBI:46858"/>
        <dbReference type="ChEBI" id="CHEBI:61978"/>
        <dbReference type="ChEBI" id="CHEBI:456216"/>
        <dbReference type="EC" id="2.7.10.1"/>
    </reaction>
</comment>
<evidence type="ECO:0000256" key="19">
    <source>
        <dbReference type="PROSITE-ProRule" id="PRU00121"/>
    </source>
</evidence>
<evidence type="ECO:0000256" key="14">
    <source>
        <dbReference type="ARBA" id="ARBA00023170"/>
    </source>
</evidence>
<keyword evidence="9 23" id="KW-1133">Transmembrane helix</keyword>
<dbReference type="Pfam" id="PF07714">
    <property type="entry name" value="PK_Tyr_Ser-Thr"/>
    <property type="match status" value="1"/>
</dbReference>
<dbReference type="PROSITE" id="PS00107">
    <property type="entry name" value="PROTEIN_KINASE_ATP"/>
    <property type="match status" value="1"/>
</dbReference>
<keyword evidence="7" id="KW-0418">Kinase</keyword>
<feature type="compositionally biased region" description="Low complexity" evidence="22">
    <location>
        <begin position="969"/>
        <end position="978"/>
    </location>
</feature>
<feature type="signal peptide" evidence="24">
    <location>
        <begin position="1"/>
        <end position="37"/>
    </location>
</feature>
<dbReference type="PANTHER" id="PTHR24416">
    <property type="entry name" value="TYROSINE-PROTEIN KINASE RECEPTOR"/>
    <property type="match status" value="1"/>
</dbReference>
<evidence type="ECO:0000256" key="21">
    <source>
        <dbReference type="RuleBase" id="RU000312"/>
    </source>
</evidence>
<evidence type="ECO:0000256" key="3">
    <source>
        <dbReference type="ARBA" id="ARBA00022572"/>
    </source>
</evidence>
<feature type="domain" description="Kringle" evidence="27">
    <location>
        <begin position="385"/>
        <end position="460"/>
    </location>
</feature>
<feature type="domain" description="FZ" evidence="26">
    <location>
        <begin position="238"/>
        <end position="371"/>
    </location>
</feature>
<feature type="compositionally biased region" description="Low complexity" evidence="22">
    <location>
        <begin position="827"/>
        <end position="855"/>
    </location>
</feature>
<reference evidence="29" key="3">
    <citation type="submission" date="2023-05" db="EMBL/GenBank/DDBJ databases">
        <authorList>
            <person name="Smith C.H."/>
        </authorList>
    </citation>
    <scope>NUCLEOTIDE SEQUENCE</scope>
    <source>
        <strain evidence="29">CHS0354</strain>
        <tissue evidence="29">Mantle</tissue>
    </source>
</reference>
<evidence type="ECO:0000313" key="29">
    <source>
        <dbReference type="EMBL" id="KAK3599898.1"/>
    </source>
</evidence>
<sequence>MGVKSCRTQPPPPPFWMIQILLASLLLLTLLSKAVMAQTYPGSNQKEKEYDSYGASYQTEDGDWTGSRQGPDFFDSKLHSNETGYVRLDIQMRNMTRYKGENLRIRCEITGYPIPKYEWYKDQLPLPENGRDRISFKTTPWGSRLRIINLTPEDTGMYTCRAWNEYGDTNTTGALIIKDEFPPNTDAKDTDSLFPDGLPDHDFANQDGLKKEDVDSFYGKYDPDVLKRIYEESQKSDENDGFCQPFRGNTCAKLLGNRSIYVTSKYAQGLKEERFVAAFTVIASSNDLSKECHQFAIPSICYYAFPLCDESSGSPKPRQICRDECEVLENVICKREYIVAKQHPLIDNTVLPKCHELASRGTPDGDNCIRIGVPTKGYVTQPEETCVRDSGADYRGSVSTTRSGRTCKNWKNNPYFRTQEYQDLLGNHNFCRNPNNSLEGPWCFTDNIYQEKELCSIPMCETTSESSPKLMYIIPAVVVPLAFILLIAVVCFCQRHHKKNGKATAGKAPSVGRQQQNMELCALTAKSPNRIRDLPISSIRFLQELGEGAFGKVYKGEVIGLFGDNVVSKVAIKTLKENAAPKVQNDFRREVDLMSEMRHPNIVCLLGVSMKQEPMCMLFEYMSCGDLHEYLITHSPHSDISVSDDDGTQKAVLDYGDMLHIATQVAAGMEYLASHHFVHRDLAARNILVGENLTIKISDFGLSRDIYSSDYYRVQSKSLLPVRWMPPESIMYGKFSTESDVWSFGVVLWEIFSYGLQPYYGYSNQEVIEMIRSRQILPSPEDCPARMYGLMVECWHEMHTRRPAFREIHARLRAWKTEMLMQNPHWSLSQSHSAHSSSHQSSQSGPSHQGSTGPSNTTAVTGLTGSSNNSDPSQCGQMPPMGAPPHTLGHVIQPPMLPMQVNYMPNQTLVPQPVNFGGPTIMPNQKMVYNNMNMPAPNGPLKISPPESVSSGKSSSGSSVSNIKPAAHINTNNSSIPSNIHLPPPSYAMSSDCNRFNHFQNAYIPDQRTADI</sequence>
<evidence type="ECO:0000256" key="11">
    <source>
        <dbReference type="ARBA" id="ARBA00023136"/>
    </source>
</evidence>
<comment type="subcellular location">
    <subcellularLocation>
        <location evidence="1">Membrane</location>
        <topology evidence="1">Single-pass type I membrane protein</topology>
    </subcellularLocation>
    <subcellularLocation>
        <location evidence="17">Synapse</location>
    </subcellularLocation>
</comment>
<dbReference type="PROSITE" id="PS50835">
    <property type="entry name" value="IG_LIKE"/>
    <property type="match status" value="1"/>
</dbReference>
<dbReference type="InterPro" id="IPR000001">
    <property type="entry name" value="Kringle"/>
</dbReference>
<feature type="domain" description="Protein kinase" evidence="25">
    <location>
        <begin position="539"/>
        <end position="812"/>
    </location>
</feature>
<evidence type="ECO:0000256" key="22">
    <source>
        <dbReference type="SAM" id="MobiDB-lite"/>
    </source>
</evidence>
<dbReference type="SMART" id="SM00409">
    <property type="entry name" value="IG"/>
    <property type="match status" value="1"/>
</dbReference>
<dbReference type="EC" id="2.7.10.1" evidence="21"/>
<dbReference type="InterPro" id="IPR002011">
    <property type="entry name" value="Tyr_kinase_rcpt_2_CS"/>
</dbReference>
<evidence type="ECO:0000259" key="28">
    <source>
        <dbReference type="PROSITE" id="PS50835"/>
    </source>
</evidence>
<name>A0AAE0SXV4_9BIVA</name>
<dbReference type="InterPro" id="IPR013098">
    <property type="entry name" value="Ig_I-set"/>
</dbReference>
<dbReference type="PROSITE" id="PS50011">
    <property type="entry name" value="PROTEIN_KINASE_DOM"/>
    <property type="match status" value="1"/>
</dbReference>
<dbReference type="SMART" id="SM00130">
    <property type="entry name" value="KR"/>
    <property type="match status" value="1"/>
</dbReference>
<dbReference type="FunFam" id="3.30.200.20:FF:000139">
    <property type="entry name" value="inactive tyrosine-protein kinase transmembrane receptor ROR1"/>
    <property type="match status" value="1"/>
</dbReference>
<evidence type="ECO:0000259" key="25">
    <source>
        <dbReference type="PROSITE" id="PS50011"/>
    </source>
</evidence>
<evidence type="ECO:0000256" key="23">
    <source>
        <dbReference type="SAM" id="Phobius"/>
    </source>
</evidence>
<dbReference type="InterPro" id="IPR020635">
    <property type="entry name" value="Tyr_kinase_cat_dom"/>
</dbReference>
<proteinExistence type="inferred from homology"/>
<dbReference type="InterPro" id="IPR008266">
    <property type="entry name" value="Tyr_kinase_AS"/>
</dbReference>
<dbReference type="CDD" id="cd00108">
    <property type="entry name" value="KR"/>
    <property type="match status" value="1"/>
</dbReference>
<evidence type="ECO:0000256" key="17">
    <source>
        <dbReference type="ARBA" id="ARBA00034103"/>
    </source>
</evidence>
<dbReference type="Pfam" id="PF01392">
    <property type="entry name" value="Fz"/>
    <property type="match status" value="1"/>
</dbReference>
<dbReference type="GO" id="GO:0005886">
    <property type="term" value="C:plasma membrane"/>
    <property type="evidence" value="ECO:0007669"/>
    <property type="project" value="TreeGrafter"/>
</dbReference>
<accession>A0AAE0SXV4</accession>
<dbReference type="Gene3D" id="1.10.2000.10">
    <property type="entry name" value="Frizzled cysteine-rich domain"/>
    <property type="match status" value="1"/>
</dbReference>
<evidence type="ECO:0000256" key="15">
    <source>
        <dbReference type="ARBA" id="ARBA00023180"/>
    </source>
</evidence>
<dbReference type="InterPro" id="IPR003598">
    <property type="entry name" value="Ig_sub2"/>
</dbReference>
<comment type="similarity">
    <text evidence="21">Belongs to the protein kinase superfamily. Tyr protein kinase family. Insulin receptor subfamily.</text>
</comment>
<dbReference type="InterPro" id="IPR017441">
    <property type="entry name" value="Protein_kinase_ATP_BS"/>
</dbReference>
<evidence type="ECO:0000256" key="9">
    <source>
        <dbReference type="ARBA" id="ARBA00022989"/>
    </source>
</evidence>
<dbReference type="PROSITE" id="PS50038">
    <property type="entry name" value="FZ"/>
    <property type="match status" value="1"/>
</dbReference>
<dbReference type="PROSITE" id="PS00109">
    <property type="entry name" value="PROTEIN_KINASE_TYR"/>
    <property type="match status" value="1"/>
</dbReference>
<dbReference type="GO" id="GO:0045202">
    <property type="term" value="C:synapse"/>
    <property type="evidence" value="ECO:0007669"/>
    <property type="project" value="UniProtKB-SubCell"/>
</dbReference>
<dbReference type="EMBL" id="JAEAOA010001358">
    <property type="protein sequence ID" value="KAK3599898.1"/>
    <property type="molecule type" value="Genomic_DNA"/>
</dbReference>
<dbReference type="FunFam" id="2.60.40.10:FF:000032">
    <property type="entry name" value="palladin isoform X1"/>
    <property type="match status" value="1"/>
</dbReference>
<feature type="domain" description="Ig-like" evidence="28">
    <location>
        <begin position="71"/>
        <end position="176"/>
    </location>
</feature>
<keyword evidence="10" id="KW-0770">Synapse</keyword>
<evidence type="ECO:0000256" key="16">
    <source>
        <dbReference type="ARBA" id="ARBA00023319"/>
    </source>
</evidence>
<dbReference type="InterPro" id="IPR018056">
    <property type="entry name" value="Kringle_CS"/>
</dbReference>
<dbReference type="FunFam" id="1.10.510.10:FF:000116">
    <property type="entry name" value="inactive tyrosine-protein kinase transmembrane receptor ROR1"/>
    <property type="match status" value="1"/>
</dbReference>
<evidence type="ECO:0000256" key="24">
    <source>
        <dbReference type="SAM" id="SignalP"/>
    </source>
</evidence>
<dbReference type="Gene3D" id="3.30.200.20">
    <property type="entry name" value="Phosphorylase Kinase, domain 1"/>
    <property type="match status" value="1"/>
</dbReference>
<dbReference type="GO" id="GO:0004714">
    <property type="term" value="F:transmembrane receptor protein tyrosine kinase activity"/>
    <property type="evidence" value="ECO:0007669"/>
    <property type="project" value="UniProtKB-EC"/>
</dbReference>
<dbReference type="AlphaFoldDB" id="A0AAE0SXV4"/>
<keyword evidence="5 21" id="KW-0812">Transmembrane</keyword>
<dbReference type="GO" id="GO:0005524">
    <property type="term" value="F:ATP binding"/>
    <property type="evidence" value="ECO:0007669"/>
    <property type="project" value="UniProtKB-UniRule"/>
</dbReference>
<dbReference type="Proteomes" id="UP001195483">
    <property type="component" value="Unassembled WGS sequence"/>
</dbReference>
<evidence type="ECO:0000259" key="27">
    <source>
        <dbReference type="PROSITE" id="PS50070"/>
    </source>
</evidence>
<dbReference type="PANTHER" id="PTHR24416:SF611">
    <property type="entry name" value="TYROSINE-PROTEIN KINASE TRANSMEMBRANE RECEPTOR ROR"/>
    <property type="match status" value="1"/>
</dbReference>
<evidence type="ECO:0000256" key="10">
    <source>
        <dbReference type="ARBA" id="ARBA00023018"/>
    </source>
</evidence>
<dbReference type="Gene3D" id="1.10.510.10">
    <property type="entry name" value="Transferase(Phosphotransferase) domain 1"/>
    <property type="match status" value="1"/>
</dbReference>
<evidence type="ECO:0000256" key="5">
    <source>
        <dbReference type="ARBA" id="ARBA00022692"/>
    </source>
</evidence>
<dbReference type="Pfam" id="PF07679">
    <property type="entry name" value="I-set"/>
    <property type="match status" value="1"/>
</dbReference>
<keyword evidence="16" id="KW-0393">Immunoglobulin domain</keyword>
<dbReference type="Pfam" id="PF00051">
    <property type="entry name" value="Kringle"/>
    <property type="match status" value="1"/>
</dbReference>
<evidence type="ECO:0000256" key="7">
    <source>
        <dbReference type="ARBA" id="ARBA00022777"/>
    </source>
</evidence>
<keyword evidence="4" id="KW-0808">Transferase</keyword>
<dbReference type="InterPro" id="IPR020067">
    <property type="entry name" value="Frizzled_dom"/>
</dbReference>
<dbReference type="InterPro" id="IPR007110">
    <property type="entry name" value="Ig-like_dom"/>
</dbReference>
<dbReference type="CDD" id="cd00096">
    <property type="entry name" value="Ig"/>
    <property type="match status" value="1"/>
</dbReference>
<dbReference type="PROSITE" id="PS50070">
    <property type="entry name" value="KRINGLE_2"/>
    <property type="match status" value="1"/>
</dbReference>
<protein>
    <recommendedName>
        <fullName evidence="21">Tyrosine-protein kinase receptor</fullName>
        <ecNumber evidence="21">2.7.10.1</ecNumber>
    </recommendedName>
</protein>
<keyword evidence="15" id="KW-0325">Glycoprotein</keyword>
<dbReference type="InterPro" id="IPR013806">
    <property type="entry name" value="Kringle-like"/>
</dbReference>
<dbReference type="Gene3D" id="2.60.40.10">
    <property type="entry name" value="Immunoglobulins"/>
    <property type="match status" value="1"/>
</dbReference>
<comment type="caution">
    <text evidence="29">The sequence shown here is derived from an EMBL/GenBank/DDBJ whole genome shotgun (WGS) entry which is preliminary data.</text>
</comment>
<dbReference type="SMART" id="SM00408">
    <property type="entry name" value="IGc2"/>
    <property type="match status" value="1"/>
</dbReference>
<evidence type="ECO:0000313" key="30">
    <source>
        <dbReference type="Proteomes" id="UP001195483"/>
    </source>
</evidence>
<feature type="transmembrane region" description="Helical" evidence="23">
    <location>
        <begin position="470"/>
        <end position="493"/>
    </location>
</feature>
<keyword evidence="8 20" id="KW-0067">ATP-binding</keyword>
<evidence type="ECO:0000256" key="20">
    <source>
        <dbReference type="PROSITE-ProRule" id="PRU10141"/>
    </source>
</evidence>
<dbReference type="PRINTS" id="PR00018">
    <property type="entry name" value="KRINGLE"/>
</dbReference>
<dbReference type="InterPro" id="IPR036790">
    <property type="entry name" value="Frizzled_dom_sf"/>
</dbReference>
<dbReference type="SUPFAM" id="SSF57440">
    <property type="entry name" value="Kringle-like"/>
    <property type="match status" value="1"/>
</dbReference>
<evidence type="ECO:0000256" key="13">
    <source>
        <dbReference type="ARBA" id="ARBA00023157"/>
    </source>
</evidence>
<keyword evidence="13" id="KW-1015">Disulfide bond</keyword>
<reference evidence="29" key="1">
    <citation type="journal article" date="2021" name="Genome Biol. Evol.">
        <title>A High-Quality Reference Genome for a Parasitic Bivalve with Doubly Uniparental Inheritance (Bivalvia: Unionida).</title>
        <authorList>
            <person name="Smith C.H."/>
        </authorList>
    </citation>
    <scope>NUCLEOTIDE SEQUENCE</scope>
    <source>
        <strain evidence="29">CHS0354</strain>
    </source>
</reference>
<dbReference type="InterPro" id="IPR013783">
    <property type="entry name" value="Ig-like_fold"/>
</dbReference>
<reference evidence="29" key="2">
    <citation type="journal article" date="2021" name="Genome Biol. Evol.">
        <title>Developing a high-quality reference genome for a parasitic bivalve with doubly uniparental inheritance (Bivalvia: Unionida).</title>
        <authorList>
            <person name="Smith C.H."/>
        </authorList>
    </citation>
    <scope>NUCLEOTIDE SEQUENCE</scope>
    <source>
        <strain evidence="29">CHS0354</strain>
        <tissue evidence="29">Mantle</tissue>
    </source>
</reference>
<dbReference type="SUPFAM" id="SSF56112">
    <property type="entry name" value="Protein kinase-like (PK-like)"/>
    <property type="match status" value="1"/>
</dbReference>
<dbReference type="InterPro" id="IPR038178">
    <property type="entry name" value="Kringle_sf"/>
</dbReference>
<evidence type="ECO:0000256" key="6">
    <source>
        <dbReference type="ARBA" id="ARBA00022741"/>
    </source>
</evidence>
<evidence type="ECO:0000259" key="26">
    <source>
        <dbReference type="PROSITE" id="PS50038"/>
    </source>
</evidence>
<evidence type="ECO:0000256" key="18">
    <source>
        <dbReference type="ARBA" id="ARBA00051243"/>
    </source>
</evidence>
<evidence type="ECO:0000256" key="12">
    <source>
        <dbReference type="ARBA" id="ARBA00023137"/>
    </source>
</evidence>